<keyword evidence="1" id="KW-0472">Membrane</keyword>
<gene>
    <name evidence="2" type="ORF">JG30_01750</name>
</gene>
<evidence type="ECO:0000256" key="1">
    <source>
        <dbReference type="SAM" id="Phobius"/>
    </source>
</evidence>
<dbReference type="Proteomes" id="UP000033558">
    <property type="component" value="Unassembled WGS sequence"/>
</dbReference>
<reference evidence="2 3" key="1">
    <citation type="submission" date="2015-01" db="EMBL/GenBank/DDBJ databases">
        <title>Comparative genomics of the lactic acid bacteria isolated from the honey bee gut.</title>
        <authorList>
            <person name="Ellegaard K.M."/>
            <person name="Tamarit D."/>
            <person name="Javelind E."/>
            <person name="Olofsson T."/>
            <person name="Andersson S.G."/>
            <person name="Vasquez A."/>
        </authorList>
    </citation>
    <scope>NUCLEOTIDE SEQUENCE [LARGE SCALE GENOMIC DNA]</scope>
    <source>
        <strain evidence="2 3">Bin4</strain>
    </source>
</reference>
<sequence>MRQIMKLSWRQLGAQKILSYSLFLVATATCITAIILSGLAKDKRLASLLPATAAALPANIQYGLVFYNFEILFLRAGTLLVEGFLAYYLIVDAWKNHNLMHWATYPLTRTQLYFGLFSAILLLAGVPLVIIHSLAAGMLVSWLFIWASPAPLGIAGLSLQLLTDGLFLLVGFLSSVLAFWKYQLSYVMVSALLLCVILCNASVYTQRVHPGGLWSVLSILLLVTLLGVAGSLKHFTKQDL</sequence>
<feature type="transmembrane region" description="Helical" evidence="1">
    <location>
        <begin position="186"/>
        <end position="205"/>
    </location>
</feature>
<evidence type="ECO:0000313" key="2">
    <source>
        <dbReference type="EMBL" id="KJY63263.1"/>
    </source>
</evidence>
<keyword evidence="1" id="KW-1133">Transmembrane helix</keyword>
<feature type="transmembrane region" description="Helical" evidence="1">
    <location>
        <begin position="72"/>
        <end position="91"/>
    </location>
</feature>
<feature type="transmembrane region" description="Helical" evidence="1">
    <location>
        <begin position="20"/>
        <end position="40"/>
    </location>
</feature>
<dbReference type="PATRIC" id="fig|1218492.5.peg.288"/>
<organism evidence="2 3">
    <name type="scientific">Bombilactobacillus mellifer</name>
    <dbReference type="NCBI Taxonomy" id="1218492"/>
    <lineage>
        <taxon>Bacteria</taxon>
        <taxon>Bacillati</taxon>
        <taxon>Bacillota</taxon>
        <taxon>Bacilli</taxon>
        <taxon>Lactobacillales</taxon>
        <taxon>Lactobacillaceae</taxon>
        <taxon>Bombilactobacillus</taxon>
    </lineage>
</organism>
<feature type="transmembrane region" description="Helical" evidence="1">
    <location>
        <begin position="112"/>
        <end position="145"/>
    </location>
</feature>
<keyword evidence="3" id="KW-1185">Reference proteome</keyword>
<feature type="transmembrane region" description="Helical" evidence="1">
    <location>
        <begin position="211"/>
        <end position="232"/>
    </location>
</feature>
<name>A0A0F4LY28_9LACO</name>
<comment type="caution">
    <text evidence="2">The sequence shown here is derived from an EMBL/GenBank/DDBJ whole genome shotgun (WGS) entry which is preliminary data.</text>
</comment>
<dbReference type="STRING" id="1218492.JG30_01750"/>
<accession>A0A0F4LY28</accession>
<dbReference type="AlphaFoldDB" id="A0A0F4LY28"/>
<feature type="transmembrane region" description="Helical" evidence="1">
    <location>
        <begin position="157"/>
        <end position="179"/>
    </location>
</feature>
<dbReference type="EMBL" id="JXJQ01000002">
    <property type="protein sequence ID" value="KJY63263.1"/>
    <property type="molecule type" value="Genomic_DNA"/>
</dbReference>
<protein>
    <submittedName>
        <fullName evidence="2">Uncharacterized protein</fullName>
    </submittedName>
</protein>
<dbReference type="HOGENOM" id="CLU_1159912_0_0_9"/>
<keyword evidence="1" id="KW-0812">Transmembrane</keyword>
<proteinExistence type="predicted"/>
<evidence type="ECO:0000313" key="3">
    <source>
        <dbReference type="Proteomes" id="UP000033558"/>
    </source>
</evidence>